<keyword evidence="2" id="KW-0812">Transmembrane</keyword>
<dbReference type="Proteomes" id="UP001589645">
    <property type="component" value="Unassembled WGS sequence"/>
</dbReference>
<dbReference type="Pfam" id="PF07963">
    <property type="entry name" value="N_methyl"/>
    <property type="match status" value="1"/>
</dbReference>
<accession>A0ABV5HTD0</accession>
<sequence length="172" mass="18369">MRRTVDSGFTLVELIVVIILIGIVSVYAASRFFGVDSVSAPVAKEQIISVIRQVQLTRMQNNINELSSYCRDSAPASSAQRQQCLRSRLVIQPHCIGSAQACSLTDLSQRSDAVALSNLNFSTTTVLNEVDFDLLGNPQGSAGNGFTISIQGLDSRASVCVNPQGYVGGVCL</sequence>
<dbReference type="InterPro" id="IPR012902">
    <property type="entry name" value="N_methyl_site"/>
</dbReference>
<evidence type="ECO:0000313" key="4">
    <source>
        <dbReference type="Proteomes" id="UP001589645"/>
    </source>
</evidence>
<keyword evidence="1" id="KW-0488">Methylation</keyword>
<dbReference type="PRINTS" id="PR00813">
    <property type="entry name" value="BCTERIALGSPG"/>
</dbReference>
<evidence type="ECO:0000313" key="3">
    <source>
        <dbReference type="EMBL" id="MFB9137162.1"/>
    </source>
</evidence>
<dbReference type="RefSeq" id="WP_390196247.1">
    <property type="nucleotide sequence ID" value="NZ_JBHMEP010000009.1"/>
</dbReference>
<dbReference type="SUPFAM" id="SSF54523">
    <property type="entry name" value="Pili subunits"/>
    <property type="match status" value="1"/>
</dbReference>
<keyword evidence="2" id="KW-1133">Transmembrane helix</keyword>
<dbReference type="InterPro" id="IPR000983">
    <property type="entry name" value="Bac_GSPG_pilin"/>
</dbReference>
<dbReference type="InterPro" id="IPR045584">
    <property type="entry name" value="Pilin-like"/>
</dbReference>
<dbReference type="EMBL" id="JBHMEP010000009">
    <property type="protein sequence ID" value="MFB9137162.1"/>
    <property type="molecule type" value="Genomic_DNA"/>
</dbReference>
<organism evidence="3 4">
    <name type="scientific">Vibrio olivae</name>
    <dbReference type="NCBI Taxonomy" id="1243002"/>
    <lineage>
        <taxon>Bacteria</taxon>
        <taxon>Pseudomonadati</taxon>
        <taxon>Pseudomonadota</taxon>
        <taxon>Gammaproteobacteria</taxon>
        <taxon>Vibrionales</taxon>
        <taxon>Vibrionaceae</taxon>
        <taxon>Vibrio</taxon>
    </lineage>
</organism>
<gene>
    <name evidence="3" type="ORF">ACFFUV_19535</name>
</gene>
<comment type="caution">
    <text evidence="3">The sequence shown here is derived from an EMBL/GenBank/DDBJ whole genome shotgun (WGS) entry which is preliminary data.</text>
</comment>
<evidence type="ECO:0000256" key="2">
    <source>
        <dbReference type="SAM" id="Phobius"/>
    </source>
</evidence>
<evidence type="ECO:0000256" key="1">
    <source>
        <dbReference type="ARBA" id="ARBA00022481"/>
    </source>
</evidence>
<keyword evidence="2" id="KW-0472">Membrane</keyword>
<feature type="transmembrane region" description="Helical" evidence="2">
    <location>
        <begin position="7"/>
        <end position="29"/>
    </location>
</feature>
<name>A0ABV5HTD0_9VIBR</name>
<reference evidence="3 4" key="1">
    <citation type="submission" date="2024-09" db="EMBL/GenBank/DDBJ databases">
        <authorList>
            <person name="Sun Q."/>
            <person name="Mori K."/>
        </authorList>
    </citation>
    <scope>NUCLEOTIDE SEQUENCE [LARGE SCALE GENOMIC DNA]</scope>
    <source>
        <strain evidence="3 4">CECT 8064</strain>
    </source>
</reference>
<protein>
    <submittedName>
        <fullName evidence="3">Prepilin-type N-terminal cleavage/methylation domain-containing protein</fullName>
    </submittedName>
</protein>
<dbReference type="NCBIfam" id="TIGR02532">
    <property type="entry name" value="IV_pilin_GFxxxE"/>
    <property type="match status" value="1"/>
</dbReference>
<keyword evidence="4" id="KW-1185">Reference proteome</keyword>
<proteinExistence type="predicted"/>